<evidence type="ECO:0000256" key="1">
    <source>
        <dbReference type="ARBA" id="ARBA00022553"/>
    </source>
</evidence>
<dbReference type="AlphaFoldDB" id="A0A096CW39"/>
<organism evidence="8 9">
    <name type="scientific">Caloranaerobacter azorensis H53214</name>
    <dbReference type="NCBI Taxonomy" id="1156417"/>
    <lineage>
        <taxon>Bacteria</taxon>
        <taxon>Bacillati</taxon>
        <taxon>Bacillota</taxon>
        <taxon>Tissierellia</taxon>
        <taxon>Tissierellales</taxon>
        <taxon>Thermohalobacteraceae</taxon>
        <taxon>Caloranaerobacter</taxon>
    </lineage>
</organism>
<dbReference type="CDD" id="cd06170">
    <property type="entry name" value="LuxR_C_like"/>
    <property type="match status" value="1"/>
</dbReference>
<evidence type="ECO:0000256" key="4">
    <source>
        <dbReference type="ARBA" id="ARBA00023163"/>
    </source>
</evidence>
<dbReference type="PROSITE" id="PS00622">
    <property type="entry name" value="HTH_LUXR_1"/>
    <property type="match status" value="1"/>
</dbReference>
<evidence type="ECO:0000259" key="6">
    <source>
        <dbReference type="PROSITE" id="PS50043"/>
    </source>
</evidence>
<dbReference type="PANTHER" id="PTHR43214:SF39">
    <property type="entry name" value="TRANSCRIPTIONAL REGULATORY PROTEIN DEGU"/>
    <property type="match status" value="1"/>
</dbReference>
<dbReference type="STRING" id="1156417.Y919_04120"/>
<proteinExistence type="predicted"/>
<dbReference type="InterPro" id="IPR000792">
    <property type="entry name" value="Tscrpt_reg_LuxR_C"/>
</dbReference>
<dbReference type="CDD" id="cd17535">
    <property type="entry name" value="REC_NarL-like"/>
    <property type="match status" value="1"/>
</dbReference>
<comment type="caution">
    <text evidence="8">The sequence shown here is derived from an EMBL/GenBank/DDBJ whole genome shotgun (WGS) entry which is preliminary data.</text>
</comment>
<dbReference type="SMART" id="SM00448">
    <property type="entry name" value="REC"/>
    <property type="match status" value="1"/>
</dbReference>
<dbReference type="Pfam" id="PF00196">
    <property type="entry name" value="GerE"/>
    <property type="match status" value="1"/>
</dbReference>
<dbReference type="SUPFAM" id="SSF46894">
    <property type="entry name" value="C-terminal effector domain of the bipartite response regulators"/>
    <property type="match status" value="1"/>
</dbReference>
<dbReference type="InterPro" id="IPR001789">
    <property type="entry name" value="Sig_transdc_resp-reg_receiver"/>
</dbReference>
<keyword evidence="4" id="KW-0804">Transcription</keyword>
<dbReference type="GO" id="GO:0000160">
    <property type="term" value="P:phosphorelay signal transduction system"/>
    <property type="evidence" value="ECO:0007669"/>
    <property type="project" value="InterPro"/>
</dbReference>
<dbReference type="InterPro" id="IPR039420">
    <property type="entry name" value="WalR-like"/>
</dbReference>
<evidence type="ECO:0000256" key="3">
    <source>
        <dbReference type="ARBA" id="ARBA00023125"/>
    </source>
</evidence>
<evidence type="ECO:0000259" key="7">
    <source>
        <dbReference type="PROSITE" id="PS50110"/>
    </source>
</evidence>
<dbReference type="InterPro" id="IPR016032">
    <property type="entry name" value="Sig_transdc_resp-reg_C-effctor"/>
</dbReference>
<feature type="domain" description="HTH luxR-type" evidence="6">
    <location>
        <begin position="155"/>
        <end position="220"/>
    </location>
</feature>
<protein>
    <submittedName>
        <fullName evidence="8">Chemotaxis protein CheY</fullName>
    </submittedName>
</protein>
<evidence type="ECO:0000313" key="8">
    <source>
        <dbReference type="EMBL" id="KGG80784.1"/>
    </source>
</evidence>
<dbReference type="GO" id="GO:0003677">
    <property type="term" value="F:DNA binding"/>
    <property type="evidence" value="ECO:0007669"/>
    <property type="project" value="UniProtKB-KW"/>
</dbReference>
<dbReference type="Pfam" id="PF00072">
    <property type="entry name" value="Response_reg"/>
    <property type="match status" value="1"/>
</dbReference>
<dbReference type="GO" id="GO:0006355">
    <property type="term" value="P:regulation of DNA-templated transcription"/>
    <property type="evidence" value="ECO:0007669"/>
    <property type="project" value="InterPro"/>
</dbReference>
<dbReference type="EMBL" id="AZTB01000014">
    <property type="protein sequence ID" value="KGG80784.1"/>
    <property type="molecule type" value="Genomic_DNA"/>
</dbReference>
<keyword evidence="1 5" id="KW-0597">Phosphoprotein</keyword>
<feature type="domain" description="Response regulatory" evidence="7">
    <location>
        <begin position="12"/>
        <end position="128"/>
    </location>
</feature>
<dbReference type="SUPFAM" id="SSF52172">
    <property type="entry name" value="CheY-like"/>
    <property type="match status" value="1"/>
</dbReference>
<dbReference type="Proteomes" id="UP000029622">
    <property type="component" value="Unassembled WGS sequence"/>
</dbReference>
<keyword evidence="3" id="KW-0238">DNA-binding</keyword>
<dbReference type="InterPro" id="IPR011006">
    <property type="entry name" value="CheY-like_superfamily"/>
</dbReference>
<reference evidence="8 9" key="1">
    <citation type="submission" date="2013-12" db="EMBL/GenBank/DDBJ databases">
        <title>Draft genome sequence of Caloranaerobacter sp. H53214.</title>
        <authorList>
            <person name="Jiang L.J."/>
            <person name="Shao Z.Z."/>
            <person name="Long M.N."/>
        </authorList>
    </citation>
    <scope>NUCLEOTIDE SEQUENCE [LARGE SCALE GENOMIC DNA]</scope>
    <source>
        <strain evidence="8 9">H53214</strain>
    </source>
</reference>
<keyword evidence="2" id="KW-0805">Transcription regulation</keyword>
<evidence type="ECO:0000313" key="9">
    <source>
        <dbReference type="Proteomes" id="UP000029622"/>
    </source>
</evidence>
<name>A0A096CW39_9FIRM</name>
<dbReference type="SMART" id="SM00421">
    <property type="entry name" value="HTH_LUXR"/>
    <property type="match status" value="1"/>
</dbReference>
<dbReference type="Gene3D" id="3.40.50.2300">
    <property type="match status" value="1"/>
</dbReference>
<dbReference type="PANTHER" id="PTHR43214">
    <property type="entry name" value="TWO-COMPONENT RESPONSE REGULATOR"/>
    <property type="match status" value="1"/>
</dbReference>
<dbReference type="InterPro" id="IPR058245">
    <property type="entry name" value="NreC/VraR/RcsB-like_REC"/>
</dbReference>
<sequence>MGRMIKLKKQITVLIADDHSLMRQGLKQILELESDIKVIGQASNGEEAIHMTLEYKPDVVLLDINMPSMNGIEALRRLKDMGADSKIVMLTIHDDREYLYETLNIGADGYVLKDADSETLIKAIRDVYKGKSFIQPSLATYLAKEYKAANGDSNKSSVKDVLTRREYEVLTLVAEGLNNKEIAERLYISEKTVKNHVSNIFRKINVNDRIQAAIYAYKNNIKKL</sequence>
<evidence type="ECO:0000256" key="2">
    <source>
        <dbReference type="ARBA" id="ARBA00023015"/>
    </source>
</evidence>
<dbReference type="PROSITE" id="PS50110">
    <property type="entry name" value="RESPONSE_REGULATORY"/>
    <property type="match status" value="1"/>
</dbReference>
<evidence type="ECO:0000256" key="5">
    <source>
        <dbReference type="PROSITE-ProRule" id="PRU00169"/>
    </source>
</evidence>
<gene>
    <name evidence="8" type="ORF">Y919_04120</name>
</gene>
<feature type="modified residue" description="4-aspartylphosphate" evidence="5">
    <location>
        <position position="63"/>
    </location>
</feature>
<accession>A0A096CW39</accession>
<dbReference type="PRINTS" id="PR00038">
    <property type="entry name" value="HTHLUXR"/>
</dbReference>
<dbReference type="PROSITE" id="PS50043">
    <property type="entry name" value="HTH_LUXR_2"/>
    <property type="match status" value="1"/>
</dbReference>